<sequence length="216" mass="25493">MAYRFGRVSKECWKFMVLNENIFNQNFKKRKGRFMFPTSHDITLDYGVLECSIKILEKILKAKNTVLITTKPWPTCIDTITKKFEAFKAQILFRFTITSNYDRRLKFWEPNAPLLDDRLNSVLMAKIKGYKTSASIEPFLDKDPTKLILNIAPYITDTIWLGKMNYIDANGISPEEKRYYEYQRQISSWSNIQKIVEKIKQLPEDIKAKIRLKDTI</sequence>
<accession>A0A0F8Y407</accession>
<feature type="non-terminal residue" evidence="1">
    <location>
        <position position="216"/>
    </location>
</feature>
<dbReference type="Gene3D" id="3.80.30.30">
    <property type="match status" value="1"/>
</dbReference>
<proteinExistence type="predicted"/>
<comment type="caution">
    <text evidence="1">The sequence shown here is derived from an EMBL/GenBank/DDBJ whole genome shotgun (WGS) entry which is preliminary data.</text>
</comment>
<name>A0A0F8Y407_9ZZZZ</name>
<dbReference type="AlphaFoldDB" id="A0A0F8Y407"/>
<reference evidence="1" key="1">
    <citation type="journal article" date="2015" name="Nature">
        <title>Complex archaea that bridge the gap between prokaryotes and eukaryotes.</title>
        <authorList>
            <person name="Spang A."/>
            <person name="Saw J.H."/>
            <person name="Jorgensen S.L."/>
            <person name="Zaremba-Niedzwiedzka K."/>
            <person name="Martijn J."/>
            <person name="Lind A.E."/>
            <person name="van Eijk R."/>
            <person name="Schleper C."/>
            <person name="Guy L."/>
            <person name="Ettema T.J."/>
        </authorList>
    </citation>
    <scope>NUCLEOTIDE SEQUENCE</scope>
</reference>
<gene>
    <name evidence="1" type="ORF">LCGC14_3140480</name>
</gene>
<organism evidence="1">
    <name type="scientific">marine sediment metagenome</name>
    <dbReference type="NCBI Taxonomy" id="412755"/>
    <lineage>
        <taxon>unclassified sequences</taxon>
        <taxon>metagenomes</taxon>
        <taxon>ecological metagenomes</taxon>
    </lineage>
</organism>
<evidence type="ECO:0000313" key="1">
    <source>
        <dbReference type="EMBL" id="KKK48899.1"/>
    </source>
</evidence>
<dbReference type="EMBL" id="LAZR01068833">
    <property type="protein sequence ID" value="KKK48899.1"/>
    <property type="molecule type" value="Genomic_DNA"/>
</dbReference>
<protein>
    <submittedName>
        <fullName evidence="1">Uncharacterized protein</fullName>
    </submittedName>
</protein>